<dbReference type="FunFam" id="3.40.630.70:FF:000001">
    <property type="entry name" value="Leucyl/phenylalanyl-tRNA--protein transferase"/>
    <property type="match status" value="1"/>
</dbReference>
<comment type="similarity">
    <text evidence="4">Belongs to the L/F-transferase family.</text>
</comment>
<comment type="catalytic activity">
    <reaction evidence="4">
        <text>N-terminal L-arginyl-[protein] + L-leucyl-tRNA(Leu) = N-terminal L-leucyl-L-arginyl-[protein] + tRNA(Leu) + H(+)</text>
        <dbReference type="Rhea" id="RHEA:50416"/>
        <dbReference type="Rhea" id="RHEA-COMP:9613"/>
        <dbReference type="Rhea" id="RHEA-COMP:9622"/>
        <dbReference type="Rhea" id="RHEA-COMP:12672"/>
        <dbReference type="Rhea" id="RHEA-COMP:12673"/>
        <dbReference type="ChEBI" id="CHEBI:15378"/>
        <dbReference type="ChEBI" id="CHEBI:64719"/>
        <dbReference type="ChEBI" id="CHEBI:78442"/>
        <dbReference type="ChEBI" id="CHEBI:78494"/>
        <dbReference type="ChEBI" id="CHEBI:133044"/>
        <dbReference type="EC" id="2.3.2.6"/>
    </reaction>
</comment>
<evidence type="ECO:0000313" key="5">
    <source>
        <dbReference type="EMBL" id="PKB19411.1"/>
    </source>
</evidence>
<dbReference type="EC" id="2.3.2.6" evidence="4"/>
<keyword evidence="6" id="KW-1185">Reference proteome</keyword>
<evidence type="ECO:0000256" key="4">
    <source>
        <dbReference type="HAMAP-Rule" id="MF_00688"/>
    </source>
</evidence>
<comment type="catalytic activity">
    <reaction evidence="4">
        <text>N-terminal L-lysyl-[protein] + L-leucyl-tRNA(Leu) = N-terminal L-leucyl-L-lysyl-[protein] + tRNA(Leu) + H(+)</text>
        <dbReference type="Rhea" id="RHEA:12340"/>
        <dbReference type="Rhea" id="RHEA-COMP:9613"/>
        <dbReference type="Rhea" id="RHEA-COMP:9622"/>
        <dbReference type="Rhea" id="RHEA-COMP:12670"/>
        <dbReference type="Rhea" id="RHEA-COMP:12671"/>
        <dbReference type="ChEBI" id="CHEBI:15378"/>
        <dbReference type="ChEBI" id="CHEBI:65249"/>
        <dbReference type="ChEBI" id="CHEBI:78442"/>
        <dbReference type="ChEBI" id="CHEBI:78494"/>
        <dbReference type="ChEBI" id="CHEBI:133043"/>
        <dbReference type="EC" id="2.3.2.6"/>
    </reaction>
</comment>
<dbReference type="HAMAP" id="MF_00688">
    <property type="entry name" value="Leu_Phe_trans"/>
    <property type="match status" value="1"/>
</dbReference>
<keyword evidence="1 4" id="KW-0963">Cytoplasm</keyword>
<sequence length="284" mass="30208">MPLDKHGGEDKRHDRCAAFVQQSVAMHAPASPPPIDPDLLLLAYRSGIFPMADARGDPDIFWVEPRHRAILPLDSFHCSRSLAKVLRRGTFEVTCNQAFAAVIEACAGPRRDGGDTWISDRIERSYLALHHEGHAHSIECWHHGQLVGGLYGVGFDRVFCGESMFSRMPDASKVALAFLVAALRFARASLLDCQFMTPHLATMGAREIDEADYLELLRAAQASAAAGDAVGVGLAEGAALGVGEGDVDGLGLALPDGFAALLAAADGLSSSPGNFIAQAFTQTS</sequence>
<dbReference type="NCBIfam" id="TIGR00667">
    <property type="entry name" value="aat"/>
    <property type="match status" value="1"/>
</dbReference>
<evidence type="ECO:0000256" key="3">
    <source>
        <dbReference type="ARBA" id="ARBA00023315"/>
    </source>
</evidence>
<comment type="catalytic activity">
    <reaction evidence="4">
        <text>L-phenylalanyl-tRNA(Phe) + an N-terminal L-alpha-aminoacyl-[protein] = an N-terminal L-phenylalanyl-L-alpha-aminoacyl-[protein] + tRNA(Phe)</text>
        <dbReference type="Rhea" id="RHEA:43632"/>
        <dbReference type="Rhea" id="RHEA-COMP:9668"/>
        <dbReference type="Rhea" id="RHEA-COMP:9699"/>
        <dbReference type="Rhea" id="RHEA-COMP:10636"/>
        <dbReference type="Rhea" id="RHEA-COMP:10637"/>
        <dbReference type="ChEBI" id="CHEBI:78442"/>
        <dbReference type="ChEBI" id="CHEBI:78531"/>
        <dbReference type="ChEBI" id="CHEBI:78597"/>
        <dbReference type="ChEBI" id="CHEBI:83561"/>
        <dbReference type="EC" id="2.3.2.6"/>
    </reaction>
</comment>
<keyword evidence="2 4" id="KW-0808">Transferase</keyword>
<dbReference type="GO" id="GO:0008914">
    <property type="term" value="F:leucyl-tRNA--protein transferase activity"/>
    <property type="evidence" value="ECO:0007669"/>
    <property type="project" value="UniProtKB-UniRule"/>
</dbReference>
<name>A0A2N0HKC2_9SPHN</name>
<dbReference type="PANTHER" id="PTHR30098:SF2">
    <property type="entry name" value="LEUCYL_PHENYLALANYL-TRNA--PROTEIN TRANSFERASE"/>
    <property type="match status" value="1"/>
</dbReference>
<dbReference type="InterPro" id="IPR016181">
    <property type="entry name" value="Acyl_CoA_acyltransferase"/>
</dbReference>
<dbReference type="PANTHER" id="PTHR30098">
    <property type="entry name" value="LEUCYL/PHENYLALANYL-TRNA--PROTEIN TRANSFERASE"/>
    <property type="match status" value="1"/>
</dbReference>
<comment type="caution">
    <text evidence="5">The sequence shown here is derived from an EMBL/GenBank/DDBJ whole genome shotgun (WGS) entry which is preliminary data.</text>
</comment>
<dbReference type="Gene3D" id="3.40.630.70">
    <property type="entry name" value="Leucyl/phenylalanyl-tRNA-protein transferase, C-terminal domain"/>
    <property type="match status" value="1"/>
</dbReference>
<dbReference type="GO" id="GO:0030163">
    <property type="term" value="P:protein catabolic process"/>
    <property type="evidence" value="ECO:0007669"/>
    <property type="project" value="UniProtKB-UniRule"/>
</dbReference>
<keyword evidence="3 4" id="KW-0012">Acyltransferase</keyword>
<dbReference type="InterPro" id="IPR004616">
    <property type="entry name" value="Leu/Phe-tRNA_Trfase"/>
</dbReference>
<organism evidence="5 6">
    <name type="scientific">Novosphingobium kunmingense</name>
    <dbReference type="NCBI Taxonomy" id="1211806"/>
    <lineage>
        <taxon>Bacteria</taxon>
        <taxon>Pseudomonadati</taxon>
        <taxon>Pseudomonadota</taxon>
        <taxon>Alphaproteobacteria</taxon>
        <taxon>Sphingomonadales</taxon>
        <taxon>Sphingomonadaceae</taxon>
        <taxon>Novosphingobium</taxon>
    </lineage>
</organism>
<dbReference type="EMBL" id="PHUF01000003">
    <property type="protein sequence ID" value="PKB19411.1"/>
    <property type="molecule type" value="Genomic_DNA"/>
</dbReference>
<reference evidence="5 6" key="1">
    <citation type="submission" date="2017-11" db="EMBL/GenBank/DDBJ databases">
        <title>Genomic Encyclopedia of Type Strains, Phase III (KMG-III): the genomes of soil and plant-associated and newly described type strains.</title>
        <authorList>
            <person name="Whitman W."/>
        </authorList>
    </citation>
    <scope>NUCLEOTIDE SEQUENCE [LARGE SCALE GENOMIC DNA]</scope>
    <source>
        <strain evidence="5 6">CGMCC 1.12274</strain>
    </source>
</reference>
<evidence type="ECO:0000256" key="2">
    <source>
        <dbReference type="ARBA" id="ARBA00022679"/>
    </source>
</evidence>
<comment type="subcellular location">
    <subcellularLocation>
        <location evidence="4">Cytoplasm</location>
    </subcellularLocation>
</comment>
<accession>A0A2N0HKC2</accession>
<evidence type="ECO:0000256" key="1">
    <source>
        <dbReference type="ARBA" id="ARBA00022490"/>
    </source>
</evidence>
<dbReference type="Proteomes" id="UP000232587">
    <property type="component" value="Unassembled WGS sequence"/>
</dbReference>
<dbReference type="InterPro" id="IPR042203">
    <property type="entry name" value="Leu/Phe-tRNA_Trfase_C"/>
</dbReference>
<dbReference type="Pfam" id="PF03588">
    <property type="entry name" value="Leu_Phe_trans"/>
    <property type="match status" value="1"/>
</dbReference>
<gene>
    <name evidence="4" type="primary">aat</name>
    <name evidence="5" type="ORF">B0I00_1643</name>
</gene>
<proteinExistence type="inferred from homology"/>
<evidence type="ECO:0000313" key="6">
    <source>
        <dbReference type="Proteomes" id="UP000232587"/>
    </source>
</evidence>
<comment type="function">
    <text evidence="4">Functions in the N-end rule pathway of protein degradation where it conjugates Leu, Phe and, less efficiently, Met from aminoacyl-tRNAs to the N-termini of proteins containing an N-terminal arginine or lysine.</text>
</comment>
<protein>
    <recommendedName>
        <fullName evidence="4">Leucyl/phenylalanyl-tRNA--protein transferase</fullName>
        <ecNumber evidence="4">2.3.2.6</ecNumber>
    </recommendedName>
    <alternativeName>
        <fullName evidence="4">L/F-transferase</fullName>
    </alternativeName>
    <alternativeName>
        <fullName evidence="4">Leucyltransferase</fullName>
    </alternativeName>
    <alternativeName>
        <fullName evidence="4">Phenyalanyltransferase</fullName>
    </alternativeName>
</protein>
<dbReference type="SUPFAM" id="SSF55729">
    <property type="entry name" value="Acyl-CoA N-acyltransferases (Nat)"/>
    <property type="match status" value="1"/>
</dbReference>
<dbReference type="AlphaFoldDB" id="A0A2N0HKC2"/>
<dbReference type="GO" id="GO:0005737">
    <property type="term" value="C:cytoplasm"/>
    <property type="evidence" value="ECO:0007669"/>
    <property type="project" value="UniProtKB-SubCell"/>
</dbReference>